<dbReference type="RefSeq" id="WP_189488575.1">
    <property type="nucleotide sequence ID" value="NZ_BMZB01000006.1"/>
</dbReference>
<feature type="domain" description="DUF2061" evidence="2">
    <location>
        <begin position="5"/>
        <end position="55"/>
    </location>
</feature>
<keyword evidence="1" id="KW-0812">Transmembrane</keyword>
<evidence type="ECO:0000313" key="3">
    <source>
        <dbReference type="EMBL" id="GGZ43233.1"/>
    </source>
</evidence>
<organism evidence="3 4">
    <name type="scientific">Asticcacaulis endophyticus</name>
    <dbReference type="NCBI Taxonomy" id="1395890"/>
    <lineage>
        <taxon>Bacteria</taxon>
        <taxon>Pseudomonadati</taxon>
        <taxon>Pseudomonadota</taxon>
        <taxon>Alphaproteobacteria</taxon>
        <taxon>Caulobacterales</taxon>
        <taxon>Caulobacteraceae</taxon>
        <taxon>Asticcacaulis</taxon>
    </lineage>
</organism>
<name>A0A918UXN1_9CAUL</name>
<proteinExistence type="predicted"/>
<keyword evidence="4" id="KW-1185">Reference proteome</keyword>
<evidence type="ECO:0000313" key="4">
    <source>
        <dbReference type="Proteomes" id="UP000662572"/>
    </source>
</evidence>
<evidence type="ECO:0000256" key="1">
    <source>
        <dbReference type="SAM" id="Phobius"/>
    </source>
</evidence>
<reference evidence="3" key="2">
    <citation type="submission" date="2020-09" db="EMBL/GenBank/DDBJ databases">
        <authorList>
            <person name="Sun Q."/>
            <person name="Kim S."/>
        </authorList>
    </citation>
    <scope>NUCLEOTIDE SEQUENCE</scope>
    <source>
        <strain evidence="3">KCTC 32296</strain>
    </source>
</reference>
<dbReference type="EMBL" id="BMZB01000006">
    <property type="protein sequence ID" value="GGZ43233.1"/>
    <property type="molecule type" value="Genomic_DNA"/>
</dbReference>
<accession>A0A918UXN1</accession>
<gene>
    <name evidence="3" type="ORF">GCM10011273_32550</name>
</gene>
<dbReference type="InterPro" id="IPR018638">
    <property type="entry name" value="DUF2061_membrane"/>
</dbReference>
<dbReference type="Proteomes" id="UP000662572">
    <property type="component" value="Unassembled WGS sequence"/>
</dbReference>
<protein>
    <recommendedName>
        <fullName evidence="2">DUF2061 domain-containing protein</fullName>
    </recommendedName>
</protein>
<dbReference type="Pfam" id="PF09834">
    <property type="entry name" value="DUF2061"/>
    <property type="match status" value="1"/>
</dbReference>
<dbReference type="AlphaFoldDB" id="A0A918UXN1"/>
<evidence type="ECO:0000259" key="2">
    <source>
        <dbReference type="Pfam" id="PF09834"/>
    </source>
</evidence>
<feature type="transmembrane region" description="Helical" evidence="1">
    <location>
        <begin position="12"/>
        <end position="38"/>
    </location>
</feature>
<keyword evidence="1" id="KW-1133">Transmembrane helix</keyword>
<comment type="caution">
    <text evidence="3">The sequence shown here is derived from an EMBL/GenBank/DDBJ whole genome shotgun (WGS) entry which is preliminary data.</text>
</comment>
<sequence>MRLAAKTLSYSLMHVTVATSVAYVLTGNWAIALGIGLLEPMVQTIAYPLHEYLWERKPVKVELFHNHGH</sequence>
<reference evidence="3" key="1">
    <citation type="journal article" date="2014" name="Int. J. Syst. Evol. Microbiol.">
        <title>Complete genome sequence of Corynebacterium casei LMG S-19264T (=DSM 44701T), isolated from a smear-ripened cheese.</title>
        <authorList>
            <consortium name="US DOE Joint Genome Institute (JGI-PGF)"/>
            <person name="Walter F."/>
            <person name="Albersmeier A."/>
            <person name="Kalinowski J."/>
            <person name="Ruckert C."/>
        </authorList>
    </citation>
    <scope>NUCLEOTIDE SEQUENCE</scope>
    <source>
        <strain evidence="3">KCTC 32296</strain>
    </source>
</reference>
<keyword evidence="1" id="KW-0472">Membrane</keyword>